<keyword evidence="2" id="KW-1185">Reference proteome</keyword>
<evidence type="ECO:0000313" key="2">
    <source>
        <dbReference type="Proteomes" id="UP001597301"/>
    </source>
</evidence>
<dbReference type="Proteomes" id="UP001597301">
    <property type="component" value="Unassembled WGS sequence"/>
</dbReference>
<reference evidence="2" key="1">
    <citation type="journal article" date="2019" name="Int. J. Syst. Evol. Microbiol.">
        <title>The Global Catalogue of Microorganisms (GCM) 10K type strain sequencing project: providing services to taxonomists for standard genome sequencing and annotation.</title>
        <authorList>
            <consortium name="The Broad Institute Genomics Platform"/>
            <consortium name="The Broad Institute Genome Sequencing Center for Infectious Disease"/>
            <person name="Wu L."/>
            <person name="Ma J."/>
        </authorList>
    </citation>
    <scope>NUCLEOTIDE SEQUENCE [LARGE SCALE GENOMIC DNA]</scope>
    <source>
        <strain evidence="2">CGMCC 1.12295</strain>
    </source>
</reference>
<evidence type="ECO:0008006" key="3">
    <source>
        <dbReference type="Google" id="ProtNLM"/>
    </source>
</evidence>
<name>A0ABW4KNI5_9BACI</name>
<gene>
    <name evidence="1" type="ORF">ACFSCZ_13765</name>
</gene>
<dbReference type="RefSeq" id="WP_380774609.1">
    <property type="nucleotide sequence ID" value="NZ_JBHUEO010000044.1"/>
</dbReference>
<accession>A0ABW4KNI5</accession>
<proteinExistence type="predicted"/>
<dbReference type="EMBL" id="JBHUEO010000044">
    <property type="protein sequence ID" value="MFD1707788.1"/>
    <property type="molecule type" value="Genomic_DNA"/>
</dbReference>
<protein>
    <recommendedName>
        <fullName evidence="3">Cbb3-type cytochrome oxidase assembly protein CcoS</fullName>
    </recommendedName>
</protein>
<evidence type="ECO:0000313" key="1">
    <source>
        <dbReference type="EMBL" id="MFD1707788.1"/>
    </source>
</evidence>
<sequence>MQLWITLGLTVFLAAAAGLLVYAIQTALDLDDAKTIDPIPPEDPQQQKK</sequence>
<organism evidence="1 2">
    <name type="scientific">Siminovitchia sediminis</name>
    <dbReference type="NCBI Taxonomy" id="1274353"/>
    <lineage>
        <taxon>Bacteria</taxon>
        <taxon>Bacillati</taxon>
        <taxon>Bacillota</taxon>
        <taxon>Bacilli</taxon>
        <taxon>Bacillales</taxon>
        <taxon>Bacillaceae</taxon>
        <taxon>Siminovitchia</taxon>
    </lineage>
</organism>
<comment type="caution">
    <text evidence="1">The sequence shown here is derived from an EMBL/GenBank/DDBJ whole genome shotgun (WGS) entry which is preliminary data.</text>
</comment>